<evidence type="ECO:0000256" key="4">
    <source>
        <dbReference type="ARBA" id="ARBA00023163"/>
    </source>
</evidence>
<evidence type="ECO:0000313" key="9">
    <source>
        <dbReference type="EMBL" id="KAH0809727.1"/>
    </source>
</evidence>
<dbReference type="PRINTS" id="PR00937">
    <property type="entry name" value="TBOX"/>
</dbReference>
<dbReference type="SMART" id="SM00425">
    <property type="entry name" value="TBOX"/>
    <property type="match status" value="1"/>
</dbReference>
<dbReference type="InterPro" id="IPR036960">
    <property type="entry name" value="T-box_sf"/>
</dbReference>
<dbReference type="GO" id="GO:0000981">
    <property type="term" value="F:DNA-binding transcription factor activity, RNA polymerase II-specific"/>
    <property type="evidence" value="ECO:0007669"/>
    <property type="project" value="TreeGrafter"/>
</dbReference>
<dbReference type="InterPro" id="IPR018186">
    <property type="entry name" value="TF_T-box_CS"/>
</dbReference>
<feature type="domain" description="T-box" evidence="8">
    <location>
        <begin position="286"/>
        <end position="323"/>
    </location>
</feature>
<keyword evidence="10" id="KW-1185">Reference proteome</keyword>
<protein>
    <recommendedName>
        <fullName evidence="8">T-box domain-containing protein</fullName>
    </recommendedName>
</protein>
<comment type="caution">
    <text evidence="6">Lacks conserved residue(s) required for the propagation of feature annotation.</text>
</comment>
<reference evidence="9" key="2">
    <citation type="submission" date="2021-08" db="EMBL/GenBank/DDBJ databases">
        <authorList>
            <person name="Eriksson T."/>
        </authorList>
    </citation>
    <scope>NUCLEOTIDE SEQUENCE</scope>
    <source>
        <strain evidence="9">Stoneville</strain>
        <tissue evidence="9">Whole head</tissue>
    </source>
</reference>
<sequence length="732" mass="82684">MTLSKRLNIISELFLKTYNWHRFGGVRVGNFFLAGVEPTFVRPHRVLESPEKVRKRKRRSGADIAATATTLPFGGFRPPPPHKRVNNAHETNKLGNRRDLRQYLTTRPIIPIIKNLPTLSVAACDIYDTAPSNRSADPRPVQDKAFTTQISHDNFEPSSGNNPREKMRRVERGGTPPPALIFLNQRNIRLQIGAFLAESSAPECTPEGATFALWECTSDVSRWARPYPDAPGPSVGSPPGDDTRCHLLFDLWTVLDANKAFGSVNDPIWQFVDGGPRGRCRFHVLRQMFPQMKFRVSGLDLKAKYILLLDIVAADDYRYKFHNRRMFPAFKVRVSGLDKKSKYILLMDIVAADDCRYKFHNSRWMVAGKADPEMPKRMYIHPDSPSTGEQWMQKVVSFHKLKLTNNISDKHGFRSISRRCMRHIIPRTKYTVSPSEFASRPGAGLSCLLNKTCTTPYIMHLTPNKAREEGKKKTPHTRDARRRSLHTKFRGRFPGGEAETGGSFRIDHGVPDSQDAPFSGSRPPFCAYPRNDTFGSRYFSDLDAEGFISGRGTVKLAILLCSVRGLDRGEIDSGVGAVAKLDDSNPSHFRRLFVSSPRSGEDRPRPHPRVGSTPILSVPTHRVSSRRCTTEKRTRLKVHVRVKYGTHPPLDPLASYLSKVTLTSAILSDELTTDIFFTSVFALCERGTRSGYICEPGGGWRRGWGRDDTDGRRIMFYLPRICRISTPDKYLI</sequence>
<feature type="region of interest" description="Disordered" evidence="7">
    <location>
        <begin position="70"/>
        <end position="92"/>
    </location>
</feature>
<feature type="region of interest" description="Disordered" evidence="7">
    <location>
        <begin position="594"/>
        <end position="616"/>
    </location>
</feature>
<dbReference type="GO" id="GO:0001708">
    <property type="term" value="P:cell fate specification"/>
    <property type="evidence" value="ECO:0007669"/>
    <property type="project" value="TreeGrafter"/>
</dbReference>
<evidence type="ECO:0000259" key="8">
    <source>
        <dbReference type="PROSITE" id="PS50252"/>
    </source>
</evidence>
<dbReference type="InterPro" id="IPR001699">
    <property type="entry name" value="TF_T-box"/>
</dbReference>
<keyword evidence="3 6" id="KW-0238">DNA-binding</keyword>
<accession>A0A8J6H8C0</accession>
<dbReference type="Proteomes" id="UP000719412">
    <property type="component" value="Unassembled WGS sequence"/>
</dbReference>
<feature type="compositionally biased region" description="Basic and acidic residues" evidence="7">
    <location>
        <begin position="163"/>
        <end position="172"/>
    </location>
</feature>
<name>A0A8J6H8C0_TENMO</name>
<reference evidence="9" key="1">
    <citation type="journal article" date="2020" name="J Insects Food Feed">
        <title>The yellow mealworm (Tenebrio molitor) genome: a resource for the emerging insects as food and feed industry.</title>
        <authorList>
            <person name="Eriksson T."/>
            <person name="Andere A."/>
            <person name="Kelstrup H."/>
            <person name="Emery V."/>
            <person name="Picard C."/>
        </authorList>
    </citation>
    <scope>NUCLEOTIDE SEQUENCE</scope>
    <source>
        <strain evidence="9">Stoneville</strain>
        <tissue evidence="9">Whole head</tissue>
    </source>
</reference>
<dbReference type="PANTHER" id="PTHR11267:SF181">
    <property type="entry name" value="OPTOMOTOR-BLIND PROTEIN"/>
    <property type="match status" value="1"/>
</dbReference>
<comment type="subcellular location">
    <subcellularLocation>
        <location evidence="1 6">Nucleus</location>
    </subcellularLocation>
</comment>
<dbReference type="InterPro" id="IPR008967">
    <property type="entry name" value="p53-like_TF_DNA-bd_sf"/>
</dbReference>
<dbReference type="FunFam" id="2.60.40.820:FF:000026">
    <property type="entry name" value="GD16690"/>
    <property type="match status" value="1"/>
</dbReference>
<evidence type="ECO:0000256" key="3">
    <source>
        <dbReference type="ARBA" id="ARBA00023125"/>
    </source>
</evidence>
<gene>
    <name evidence="9" type="ORF">GEV33_013064</name>
</gene>
<proteinExistence type="predicted"/>
<feature type="compositionally biased region" description="Polar residues" evidence="7">
    <location>
        <begin position="147"/>
        <end position="162"/>
    </location>
</feature>
<evidence type="ECO:0000256" key="1">
    <source>
        <dbReference type="ARBA" id="ARBA00004123"/>
    </source>
</evidence>
<keyword evidence="5 6" id="KW-0539">Nucleus</keyword>
<dbReference type="AlphaFoldDB" id="A0A8J6H8C0"/>
<dbReference type="PROSITE" id="PS50252">
    <property type="entry name" value="TBOX_3"/>
    <property type="match status" value="2"/>
</dbReference>
<dbReference type="Pfam" id="PF00907">
    <property type="entry name" value="T-box"/>
    <property type="match status" value="2"/>
</dbReference>
<dbReference type="GO" id="GO:0005634">
    <property type="term" value="C:nucleus"/>
    <property type="evidence" value="ECO:0007669"/>
    <property type="project" value="UniProtKB-SubCell"/>
</dbReference>
<evidence type="ECO:0000256" key="5">
    <source>
        <dbReference type="ARBA" id="ARBA00023242"/>
    </source>
</evidence>
<dbReference type="GO" id="GO:0000785">
    <property type="term" value="C:chromatin"/>
    <property type="evidence" value="ECO:0007669"/>
    <property type="project" value="TreeGrafter"/>
</dbReference>
<organism evidence="9 10">
    <name type="scientific">Tenebrio molitor</name>
    <name type="common">Yellow mealworm beetle</name>
    <dbReference type="NCBI Taxonomy" id="7067"/>
    <lineage>
        <taxon>Eukaryota</taxon>
        <taxon>Metazoa</taxon>
        <taxon>Ecdysozoa</taxon>
        <taxon>Arthropoda</taxon>
        <taxon>Hexapoda</taxon>
        <taxon>Insecta</taxon>
        <taxon>Pterygota</taxon>
        <taxon>Neoptera</taxon>
        <taxon>Endopterygota</taxon>
        <taxon>Coleoptera</taxon>
        <taxon>Polyphaga</taxon>
        <taxon>Cucujiformia</taxon>
        <taxon>Tenebrionidae</taxon>
        <taxon>Tenebrio</taxon>
    </lineage>
</organism>
<dbReference type="SUPFAM" id="SSF49417">
    <property type="entry name" value="p53-like transcription factors"/>
    <property type="match status" value="2"/>
</dbReference>
<evidence type="ECO:0000256" key="7">
    <source>
        <dbReference type="SAM" id="MobiDB-lite"/>
    </source>
</evidence>
<feature type="domain" description="T-box" evidence="8">
    <location>
        <begin position="324"/>
        <end position="427"/>
    </location>
</feature>
<dbReference type="InterPro" id="IPR046360">
    <property type="entry name" value="T-box_DNA-bd"/>
</dbReference>
<keyword evidence="2" id="KW-0805">Transcription regulation</keyword>
<evidence type="ECO:0000256" key="2">
    <source>
        <dbReference type="ARBA" id="ARBA00023015"/>
    </source>
</evidence>
<dbReference type="GO" id="GO:0045893">
    <property type="term" value="P:positive regulation of DNA-templated transcription"/>
    <property type="evidence" value="ECO:0007669"/>
    <property type="project" value="InterPro"/>
</dbReference>
<dbReference type="PANTHER" id="PTHR11267">
    <property type="entry name" value="T-BOX PROTEIN-RELATED"/>
    <property type="match status" value="1"/>
</dbReference>
<dbReference type="EMBL" id="JABDTM020027957">
    <property type="protein sequence ID" value="KAH0809727.1"/>
    <property type="molecule type" value="Genomic_DNA"/>
</dbReference>
<evidence type="ECO:0000256" key="6">
    <source>
        <dbReference type="PROSITE-ProRule" id="PRU00201"/>
    </source>
</evidence>
<comment type="caution">
    <text evidence="9">The sequence shown here is derived from an EMBL/GenBank/DDBJ whole genome shotgun (WGS) entry which is preliminary data.</text>
</comment>
<dbReference type="GO" id="GO:0000978">
    <property type="term" value="F:RNA polymerase II cis-regulatory region sequence-specific DNA binding"/>
    <property type="evidence" value="ECO:0007669"/>
    <property type="project" value="InterPro"/>
</dbReference>
<feature type="region of interest" description="Disordered" evidence="7">
    <location>
        <begin position="147"/>
        <end position="178"/>
    </location>
</feature>
<evidence type="ECO:0000313" key="10">
    <source>
        <dbReference type="Proteomes" id="UP000719412"/>
    </source>
</evidence>
<dbReference type="PROSITE" id="PS01264">
    <property type="entry name" value="TBOX_2"/>
    <property type="match status" value="1"/>
</dbReference>
<keyword evidence="4" id="KW-0804">Transcription</keyword>
<dbReference type="Gene3D" id="2.60.40.820">
    <property type="entry name" value="Transcription factor, T-box"/>
    <property type="match status" value="2"/>
</dbReference>